<evidence type="ECO:0000256" key="13">
    <source>
        <dbReference type="ARBA" id="ARBA00022842"/>
    </source>
</evidence>
<evidence type="ECO:0000256" key="7">
    <source>
        <dbReference type="ARBA" id="ARBA00022490"/>
    </source>
</evidence>
<evidence type="ECO:0000256" key="9">
    <source>
        <dbReference type="ARBA" id="ARBA00022679"/>
    </source>
</evidence>
<comment type="similarity">
    <text evidence="6 16">Belongs to the purine/pyrimidine phosphoribosyltransferase family.</text>
</comment>
<dbReference type="Proteomes" id="UP000189941">
    <property type="component" value="Unassembled WGS sequence"/>
</dbReference>
<dbReference type="UniPathway" id="UPA00909">
    <property type="reaction ID" value="UER00887"/>
</dbReference>
<proteinExistence type="inferred from homology"/>
<dbReference type="GO" id="GO:0000287">
    <property type="term" value="F:magnesium ion binding"/>
    <property type="evidence" value="ECO:0007669"/>
    <property type="project" value="TreeGrafter"/>
</dbReference>
<evidence type="ECO:0000256" key="5">
    <source>
        <dbReference type="ARBA" id="ARBA00004676"/>
    </source>
</evidence>
<keyword evidence="12 16" id="KW-0547">Nucleotide-binding</keyword>
<dbReference type="Pfam" id="PF00156">
    <property type="entry name" value="Pribosyltran"/>
    <property type="match status" value="1"/>
</dbReference>
<reference evidence="19" key="1">
    <citation type="submission" date="2017-02" db="EMBL/GenBank/DDBJ databases">
        <authorList>
            <person name="Varghese N."/>
            <person name="Submissions S."/>
        </authorList>
    </citation>
    <scope>NUCLEOTIDE SEQUENCE [LARGE SCALE GENOMIC DNA]</scope>
    <source>
        <strain evidence="19">DSM 15739</strain>
    </source>
</reference>
<dbReference type="NCBIfam" id="TIGR01203">
    <property type="entry name" value="HGPRTase"/>
    <property type="match status" value="1"/>
</dbReference>
<dbReference type="GO" id="GO:0046100">
    <property type="term" value="P:hypoxanthine metabolic process"/>
    <property type="evidence" value="ECO:0007669"/>
    <property type="project" value="TreeGrafter"/>
</dbReference>
<comment type="pathway">
    <text evidence="4 16">Purine metabolism; IMP biosynthesis via salvage pathway; IMP from hypoxanthine: step 1/1.</text>
</comment>
<sequence length="184" mass="20878">MLEQDIERVVVSREEIKAACEKLGKQLTEDYQGKDVLVVGILRGAALFMMDIIREMDCHLEMDFMDVSSYHGGTSSSGEVKIIKDLDSRVEGRHILIVEDIIDTGRTLRYIIDLLKYRKAASVKVCALTDKPEGRVVKDVKADYVGIEVPNEFLVGYGLDYEQKYRNLPYIGVLKPEIYTKGKK</sequence>
<dbReference type="GO" id="GO:0006166">
    <property type="term" value="P:purine ribonucleoside salvage"/>
    <property type="evidence" value="ECO:0007669"/>
    <property type="project" value="UniProtKB-KW"/>
</dbReference>
<dbReference type="Gene3D" id="3.40.50.2020">
    <property type="match status" value="1"/>
</dbReference>
<keyword evidence="13 16" id="KW-0460">Magnesium</keyword>
<comment type="function">
    <text evidence="2">Purine salvage pathway enzyme that catalyzes the transfer of the ribosyl-5-phosphate group from 5-phospho-alpha-D-ribose 1-diphosphate (PRPP) to the N9 position of the 6-oxopurines hypoxanthine and guanine to form the corresponding ribonucleotides IMP (inosine 5'-monophosphate) and GMP (guanosine 5'-monophosphate), with the release of PPi.</text>
</comment>
<keyword evidence="8 16" id="KW-0328">Glycosyltransferase</keyword>
<dbReference type="InterPro" id="IPR050408">
    <property type="entry name" value="HGPRT"/>
</dbReference>
<dbReference type="GO" id="GO:0032263">
    <property type="term" value="P:GMP salvage"/>
    <property type="evidence" value="ECO:0007669"/>
    <property type="project" value="UniProtKB-UniPathway"/>
</dbReference>
<comment type="cofactor">
    <cofactor evidence="1 16">
        <name>Mg(2+)</name>
        <dbReference type="ChEBI" id="CHEBI:18420"/>
    </cofactor>
</comment>
<evidence type="ECO:0000259" key="17">
    <source>
        <dbReference type="Pfam" id="PF00156"/>
    </source>
</evidence>
<dbReference type="RefSeq" id="WP_078754977.1">
    <property type="nucleotide sequence ID" value="NZ_FUWO01000001.1"/>
</dbReference>
<dbReference type="FunFam" id="3.40.50.2020:FF:000006">
    <property type="entry name" value="Hypoxanthine phosphoribosyltransferase"/>
    <property type="match status" value="1"/>
</dbReference>
<protein>
    <recommendedName>
        <fullName evidence="16">Hypoxanthine phosphoribosyltransferase</fullName>
        <ecNumber evidence="16">2.4.2.8</ecNumber>
    </recommendedName>
</protein>
<dbReference type="GO" id="GO:0052657">
    <property type="term" value="F:guanine phosphoribosyltransferase activity"/>
    <property type="evidence" value="ECO:0007669"/>
    <property type="project" value="UniProtKB-ARBA"/>
</dbReference>
<keyword evidence="11 16" id="KW-0660">Purine salvage</keyword>
<dbReference type="CDD" id="cd06223">
    <property type="entry name" value="PRTases_typeI"/>
    <property type="match status" value="1"/>
</dbReference>
<dbReference type="EMBL" id="FUWO01000001">
    <property type="protein sequence ID" value="SJZ30799.1"/>
    <property type="molecule type" value="Genomic_DNA"/>
</dbReference>
<evidence type="ECO:0000313" key="18">
    <source>
        <dbReference type="EMBL" id="SJZ30799.1"/>
    </source>
</evidence>
<evidence type="ECO:0000256" key="4">
    <source>
        <dbReference type="ARBA" id="ARBA00004669"/>
    </source>
</evidence>
<organism evidence="18 19">
    <name type="scientific">Globicatella sulfidifaciens DSM 15739</name>
    <dbReference type="NCBI Taxonomy" id="1121925"/>
    <lineage>
        <taxon>Bacteria</taxon>
        <taxon>Bacillati</taxon>
        <taxon>Bacillota</taxon>
        <taxon>Bacilli</taxon>
        <taxon>Lactobacillales</taxon>
        <taxon>Aerococcaceae</taxon>
        <taxon>Globicatella</taxon>
    </lineage>
</organism>
<evidence type="ECO:0000256" key="3">
    <source>
        <dbReference type="ARBA" id="ARBA00004496"/>
    </source>
</evidence>
<evidence type="ECO:0000256" key="16">
    <source>
        <dbReference type="RuleBase" id="RU364099"/>
    </source>
</evidence>
<comment type="catalytic activity">
    <reaction evidence="14">
        <text>GMP + diphosphate = guanine + 5-phospho-alpha-D-ribose 1-diphosphate</text>
        <dbReference type="Rhea" id="RHEA:25424"/>
        <dbReference type="ChEBI" id="CHEBI:16235"/>
        <dbReference type="ChEBI" id="CHEBI:33019"/>
        <dbReference type="ChEBI" id="CHEBI:58017"/>
        <dbReference type="ChEBI" id="CHEBI:58115"/>
        <dbReference type="EC" id="2.4.2.8"/>
    </reaction>
    <physiologicalReaction direction="right-to-left" evidence="14">
        <dbReference type="Rhea" id="RHEA:25426"/>
    </physiologicalReaction>
</comment>
<dbReference type="OrthoDB" id="9802824at2"/>
<dbReference type="GO" id="GO:0032264">
    <property type="term" value="P:IMP salvage"/>
    <property type="evidence" value="ECO:0007669"/>
    <property type="project" value="UniProtKB-UniPathway"/>
</dbReference>
<dbReference type="PANTHER" id="PTHR43340:SF1">
    <property type="entry name" value="HYPOXANTHINE PHOSPHORIBOSYLTRANSFERASE"/>
    <property type="match status" value="1"/>
</dbReference>
<evidence type="ECO:0000256" key="15">
    <source>
        <dbReference type="ARBA" id="ARBA00049402"/>
    </source>
</evidence>
<keyword evidence="10 16" id="KW-0479">Metal-binding</keyword>
<evidence type="ECO:0000256" key="12">
    <source>
        <dbReference type="ARBA" id="ARBA00022741"/>
    </source>
</evidence>
<dbReference type="AlphaFoldDB" id="A0A1T4JKX2"/>
<feature type="domain" description="Phosphoribosyltransferase" evidence="17">
    <location>
        <begin position="14"/>
        <end position="161"/>
    </location>
</feature>
<dbReference type="InterPro" id="IPR029057">
    <property type="entry name" value="PRTase-like"/>
</dbReference>
<evidence type="ECO:0000256" key="8">
    <source>
        <dbReference type="ARBA" id="ARBA00022676"/>
    </source>
</evidence>
<evidence type="ECO:0000313" key="19">
    <source>
        <dbReference type="Proteomes" id="UP000189941"/>
    </source>
</evidence>
<dbReference type="UniPathway" id="UPA00591">
    <property type="reaction ID" value="UER00648"/>
</dbReference>
<evidence type="ECO:0000256" key="2">
    <source>
        <dbReference type="ARBA" id="ARBA00002049"/>
    </source>
</evidence>
<comment type="catalytic activity">
    <reaction evidence="15">
        <text>IMP + diphosphate = hypoxanthine + 5-phospho-alpha-D-ribose 1-diphosphate</text>
        <dbReference type="Rhea" id="RHEA:17973"/>
        <dbReference type="ChEBI" id="CHEBI:17368"/>
        <dbReference type="ChEBI" id="CHEBI:33019"/>
        <dbReference type="ChEBI" id="CHEBI:58017"/>
        <dbReference type="ChEBI" id="CHEBI:58053"/>
        <dbReference type="EC" id="2.4.2.8"/>
    </reaction>
    <physiologicalReaction direction="right-to-left" evidence="15">
        <dbReference type="Rhea" id="RHEA:17975"/>
    </physiologicalReaction>
</comment>
<keyword evidence="7 16" id="KW-0963">Cytoplasm</keyword>
<dbReference type="InterPro" id="IPR000836">
    <property type="entry name" value="PRTase_dom"/>
</dbReference>
<comment type="pathway">
    <text evidence="5">Purine metabolism; GMP biosynthesis via salvage pathway; GMP from guanine: step 1/1.</text>
</comment>
<dbReference type="InterPro" id="IPR005904">
    <property type="entry name" value="Hxn_phspho_trans"/>
</dbReference>
<dbReference type="GO" id="GO:0005829">
    <property type="term" value="C:cytosol"/>
    <property type="evidence" value="ECO:0007669"/>
    <property type="project" value="TreeGrafter"/>
</dbReference>
<accession>A0A1T4JKX2</accession>
<dbReference type="GO" id="GO:0006178">
    <property type="term" value="P:guanine salvage"/>
    <property type="evidence" value="ECO:0007669"/>
    <property type="project" value="TreeGrafter"/>
</dbReference>
<keyword evidence="9 16" id="KW-0808">Transferase</keyword>
<dbReference type="SUPFAM" id="SSF53271">
    <property type="entry name" value="PRTase-like"/>
    <property type="match status" value="1"/>
</dbReference>
<dbReference type="PANTHER" id="PTHR43340">
    <property type="entry name" value="HYPOXANTHINE-GUANINE PHOSPHORIBOSYLTRANSFERASE"/>
    <property type="match status" value="1"/>
</dbReference>
<evidence type="ECO:0000256" key="10">
    <source>
        <dbReference type="ARBA" id="ARBA00022723"/>
    </source>
</evidence>
<dbReference type="EC" id="2.4.2.8" evidence="16"/>
<evidence type="ECO:0000256" key="6">
    <source>
        <dbReference type="ARBA" id="ARBA00008391"/>
    </source>
</evidence>
<evidence type="ECO:0000256" key="11">
    <source>
        <dbReference type="ARBA" id="ARBA00022726"/>
    </source>
</evidence>
<evidence type="ECO:0000256" key="14">
    <source>
        <dbReference type="ARBA" id="ARBA00048811"/>
    </source>
</evidence>
<dbReference type="GO" id="GO:0004422">
    <property type="term" value="F:hypoxanthine phosphoribosyltransferase activity"/>
    <property type="evidence" value="ECO:0007669"/>
    <property type="project" value="InterPro"/>
</dbReference>
<gene>
    <name evidence="18" type="ORF">SAMN02746011_00095</name>
</gene>
<dbReference type="GO" id="GO:0000166">
    <property type="term" value="F:nucleotide binding"/>
    <property type="evidence" value="ECO:0007669"/>
    <property type="project" value="UniProtKB-KW"/>
</dbReference>
<name>A0A1T4JKX2_9LACT</name>
<evidence type="ECO:0000256" key="1">
    <source>
        <dbReference type="ARBA" id="ARBA00001946"/>
    </source>
</evidence>
<keyword evidence="19" id="KW-1185">Reference proteome</keyword>
<dbReference type="STRING" id="1121925.SAMN02746011_00095"/>
<comment type="subcellular location">
    <subcellularLocation>
        <location evidence="3 16">Cytoplasm</location>
    </subcellularLocation>
</comment>